<evidence type="ECO:0000313" key="16">
    <source>
        <dbReference type="Proteomes" id="UP000823629"/>
    </source>
</evidence>
<comment type="catalytic activity">
    <reaction evidence="12 13">
        <text>GMP + ATP = GDP + ADP</text>
        <dbReference type="Rhea" id="RHEA:20780"/>
        <dbReference type="ChEBI" id="CHEBI:30616"/>
        <dbReference type="ChEBI" id="CHEBI:58115"/>
        <dbReference type="ChEBI" id="CHEBI:58189"/>
        <dbReference type="ChEBI" id="CHEBI:456216"/>
        <dbReference type="EC" id="2.7.4.8"/>
    </reaction>
</comment>
<dbReference type="InterPro" id="IPR020590">
    <property type="entry name" value="Guanylate_kinase_CS"/>
</dbReference>
<dbReference type="InterPro" id="IPR008144">
    <property type="entry name" value="Guanylate_kin-like_dom"/>
</dbReference>
<comment type="function">
    <text evidence="1 13">Essential for recycling GMP and indirectly, cGMP.</text>
</comment>
<feature type="domain" description="Guanylate kinase-like" evidence="14">
    <location>
        <begin position="4"/>
        <end position="188"/>
    </location>
</feature>
<dbReference type="Pfam" id="PF00625">
    <property type="entry name" value="Guanylate_kin"/>
    <property type="match status" value="1"/>
</dbReference>
<dbReference type="AlphaFoldDB" id="A0A9D9DAA7"/>
<dbReference type="PROSITE" id="PS00856">
    <property type="entry name" value="GUANYLATE_KINASE_1"/>
    <property type="match status" value="1"/>
</dbReference>
<dbReference type="InterPro" id="IPR008145">
    <property type="entry name" value="GK/Ca_channel_bsu"/>
</dbReference>
<reference evidence="15" key="1">
    <citation type="submission" date="2020-10" db="EMBL/GenBank/DDBJ databases">
        <authorList>
            <person name="Gilroy R."/>
        </authorList>
    </citation>
    <scope>NUCLEOTIDE SEQUENCE</scope>
    <source>
        <strain evidence="15">1748</strain>
    </source>
</reference>
<dbReference type="Gene3D" id="3.40.50.300">
    <property type="entry name" value="P-loop containing nucleotide triphosphate hydrolases"/>
    <property type="match status" value="1"/>
</dbReference>
<dbReference type="SUPFAM" id="SSF52540">
    <property type="entry name" value="P-loop containing nucleoside triphosphate hydrolases"/>
    <property type="match status" value="1"/>
</dbReference>
<evidence type="ECO:0000256" key="1">
    <source>
        <dbReference type="ARBA" id="ARBA00003531"/>
    </source>
</evidence>
<evidence type="ECO:0000256" key="8">
    <source>
        <dbReference type="ARBA" id="ARBA00022741"/>
    </source>
</evidence>
<comment type="subcellular location">
    <subcellularLocation>
        <location evidence="2 13">Cytoplasm</location>
    </subcellularLocation>
</comment>
<dbReference type="InterPro" id="IPR017665">
    <property type="entry name" value="Guanylate_kinase"/>
</dbReference>
<proteinExistence type="inferred from homology"/>
<evidence type="ECO:0000256" key="4">
    <source>
        <dbReference type="ARBA" id="ARBA00012961"/>
    </source>
</evidence>
<dbReference type="InterPro" id="IPR027417">
    <property type="entry name" value="P-loop_NTPase"/>
</dbReference>
<evidence type="ECO:0000256" key="9">
    <source>
        <dbReference type="ARBA" id="ARBA00022777"/>
    </source>
</evidence>
<keyword evidence="6 13" id="KW-0963">Cytoplasm</keyword>
<dbReference type="Gene3D" id="3.30.63.10">
    <property type="entry name" value="Guanylate Kinase phosphate binding domain"/>
    <property type="match status" value="1"/>
</dbReference>
<name>A0A9D9DAA7_9BACL</name>
<evidence type="ECO:0000256" key="13">
    <source>
        <dbReference type="HAMAP-Rule" id="MF_00328"/>
    </source>
</evidence>
<evidence type="ECO:0000256" key="2">
    <source>
        <dbReference type="ARBA" id="ARBA00004496"/>
    </source>
</evidence>
<dbReference type="GO" id="GO:0005524">
    <property type="term" value="F:ATP binding"/>
    <property type="evidence" value="ECO:0007669"/>
    <property type="project" value="UniProtKB-UniRule"/>
</dbReference>
<evidence type="ECO:0000256" key="12">
    <source>
        <dbReference type="ARBA" id="ARBA00048594"/>
    </source>
</evidence>
<dbReference type="Proteomes" id="UP000823629">
    <property type="component" value="Unassembled WGS sequence"/>
</dbReference>
<dbReference type="HAMAP" id="MF_00328">
    <property type="entry name" value="Guanylate_kinase"/>
    <property type="match status" value="1"/>
</dbReference>
<evidence type="ECO:0000259" key="14">
    <source>
        <dbReference type="PROSITE" id="PS50052"/>
    </source>
</evidence>
<keyword evidence="8 13" id="KW-0547">Nucleotide-binding</keyword>
<dbReference type="CDD" id="cd00071">
    <property type="entry name" value="GMPK"/>
    <property type="match status" value="1"/>
</dbReference>
<comment type="similarity">
    <text evidence="3 13">Belongs to the guanylate kinase family.</text>
</comment>
<dbReference type="EC" id="2.7.4.8" evidence="4 13"/>
<dbReference type="GO" id="GO:0005829">
    <property type="term" value="C:cytosol"/>
    <property type="evidence" value="ECO:0007669"/>
    <property type="project" value="TreeGrafter"/>
</dbReference>
<evidence type="ECO:0000256" key="7">
    <source>
        <dbReference type="ARBA" id="ARBA00022679"/>
    </source>
</evidence>
<dbReference type="FunFam" id="3.30.63.10:FF:000005">
    <property type="entry name" value="Guanylate kinase"/>
    <property type="match status" value="1"/>
</dbReference>
<protein>
    <recommendedName>
        <fullName evidence="5 13">Guanylate kinase</fullName>
        <ecNumber evidence="4 13">2.7.4.8</ecNumber>
    </recommendedName>
    <alternativeName>
        <fullName evidence="11 13">GMP kinase</fullName>
    </alternativeName>
</protein>
<keyword evidence="10 13" id="KW-0067">ATP-binding</keyword>
<accession>A0A9D9DAA7</accession>
<dbReference type="PANTHER" id="PTHR23117:SF13">
    <property type="entry name" value="GUANYLATE KINASE"/>
    <property type="match status" value="1"/>
</dbReference>
<evidence type="ECO:0000256" key="10">
    <source>
        <dbReference type="ARBA" id="ARBA00022840"/>
    </source>
</evidence>
<organism evidence="15 16">
    <name type="scientific">Candidatus Scatoplasma merdavium</name>
    <dbReference type="NCBI Taxonomy" id="2840932"/>
    <lineage>
        <taxon>Bacteria</taxon>
        <taxon>Bacillati</taxon>
        <taxon>Bacillota</taxon>
        <taxon>Bacilli</taxon>
        <taxon>Bacillales</taxon>
        <taxon>Candidatus Scatoplasma</taxon>
    </lineage>
</organism>
<dbReference type="GO" id="GO:0004385">
    <property type="term" value="F:GMP kinase activity"/>
    <property type="evidence" value="ECO:0007669"/>
    <property type="project" value="UniProtKB-UniRule"/>
</dbReference>
<evidence type="ECO:0000313" key="15">
    <source>
        <dbReference type="EMBL" id="MBO8414704.1"/>
    </source>
</evidence>
<keyword evidence="7 13" id="KW-0808">Transferase</keyword>
<sequence length="200" mass="22952">MKQGLLIILSGPSGVGKGAVRRALMENKDLDIVYSISMTTRAPRRLEQNGVDYFFVDEETFQKNVEEGNFLEYVSFVGHSYGTPKQYVDSLRNEGKNVLLEIEVQGATQVLKKMKELGDKNVVSIFLLPPSWPDLEKRIRKRRTETEDVIKKRMDKARSEIKEMFNYDYQVLNDIVPRAATEIKSIIESEIDKRKDVSAC</sequence>
<comment type="caution">
    <text evidence="15">The sequence shown here is derived from an EMBL/GenBank/DDBJ whole genome shotgun (WGS) entry which is preliminary data.</text>
</comment>
<dbReference type="NCBIfam" id="TIGR03263">
    <property type="entry name" value="guanyl_kin"/>
    <property type="match status" value="1"/>
</dbReference>
<feature type="binding site" evidence="13">
    <location>
        <begin position="11"/>
        <end position="18"/>
    </location>
    <ligand>
        <name>ATP</name>
        <dbReference type="ChEBI" id="CHEBI:30616"/>
    </ligand>
</feature>
<evidence type="ECO:0000256" key="5">
    <source>
        <dbReference type="ARBA" id="ARBA00016296"/>
    </source>
</evidence>
<dbReference type="PANTHER" id="PTHR23117">
    <property type="entry name" value="GUANYLATE KINASE-RELATED"/>
    <property type="match status" value="1"/>
</dbReference>
<gene>
    <name evidence="13 15" type="primary">gmk</name>
    <name evidence="15" type="ORF">IAC78_04485</name>
</gene>
<keyword evidence="9 13" id="KW-0418">Kinase</keyword>
<evidence type="ECO:0000256" key="6">
    <source>
        <dbReference type="ARBA" id="ARBA00022490"/>
    </source>
</evidence>
<evidence type="ECO:0000256" key="3">
    <source>
        <dbReference type="ARBA" id="ARBA00005790"/>
    </source>
</evidence>
<reference evidence="15" key="2">
    <citation type="journal article" date="2021" name="PeerJ">
        <title>Extensive microbial diversity within the chicken gut microbiome revealed by metagenomics and culture.</title>
        <authorList>
            <person name="Gilroy R."/>
            <person name="Ravi A."/>
            <person name="Getino M."/>
            <person name="Pursley I."/>
            <person name="Horton D.L."/>
            <person name="Alikhan N.F."/>
            <person name="Baker D."/>
            <person name="Gharbi K."/>
            <person name="Hall N."/>
            <person name="Watson M."/>
            <person name="Adriaenssens E.M."/>
            <person name="Foster-Nyarko E."/>
            <person name="Jarju S."/>
            <person name="Secka A."/>
            <person name="Antonio M."/>
            <person name="Oren A."/>
            <person name="Chaudhuri R.R."/>
            <person name="La Ragione R."/>
            <person name="Hildebrand F."/>
            <person name="Pallen M.J."/>
        </authorList>
    </citation>
    <scope>NUCLEOTIDE SEQUENCE</scope>
    <source>
        <strain evidence="15">1748</strain>
    </source>
</reference>
<dbReference type="SMART" id="SM00072">
    <property type="entry name" value="GuKc"/>
    <property type="match status" value="1"/>
</dbReference>
<dbReference type="EMBL" id="JADING010000130">
    <property type="protein sequence ID" value="MBO8414704.1"/>
    <property type="molecule type" value="Genomic_DNA"/>
</dbReference>
<evidence type="ECO:0000256" key="11">
    <source>
        <dbReference type="ARBA" id="ARBA00030128"/>
    </source>
</evidence>
<dbReference type="PROSITE" id="PS50052">
    <property type="entry name" value="GUANYLATE_KINASE_2"/>
    <property type="match status" value="1"/>
</dbReference>